<evidence type="ECO:0000313" key="1">
    <source>
        <dbReference type="EMBL" id="CUN09169.1"/>
    </source>
</evidence>
<evidence type="ECO:0000313" key="2">
    <source>
        <dbReference type="Proteomes" id="UP000095591"/>
    </source>
</evidence>
<dbReference type="InterPro" id="IPR026403">
    <property type="entry name" value="Lipo_with_rSAM"/>
</dbReference>
<keyword evidence="1" id="KW-0449">Lipoprotein</keyword>
<reference evidence="1 2" key="1">
    <citation type="submission" date="2015-09" db="EMBL/GenBank/DDBJ databases">
        <authorList>
            <consortium name="Pathogen Informatics"/>
        </authorList>
    </citation>
    <scope>NUCLEOTIDE SEQUENCE [LARGE SCALE GENOMIC DNA]</scope>
    <source>
        <strain evidence="1 2">2789STDY5608872</strain>
    </source>
</reference>
<organism evidence="1 2">
    <name type="scientific">Parabacteroides distasonis</name>
    <dbReference type="NCBI Taxonomy" id="823"/>
    <lineage>
        <taxon>Bacteria</taxon>
        <taxon>Pseudomonadati</taxon>
        <taxon>Bacteroidota</taxon>
        <taxon>Bacteroidia</taxon>
        <taxon>Bacteroidales</taxon>
        <taxon>Tannerellaceae</taxon>
        <taxon>Parabacteroides</taxon>
    </lineage>
</organism>
<dbReference type="AlphaFoldDB" id="A0A173U367"/>
<accession>A0A173U367</accession>
<gene>
    <name evidence="1" type="ORF">ERS852429_01880</name>
</gene>
<name>A0A173U367_PARDI</name>
<proteinExistence type="predicted"/>
<dbReference type="Proteomes" id="UP000095591">
    <property type="component" value="Unassembled WGS sequence"/>
</dbReference>
<sequence>METVYHSILKGFNWILAGLLSLLGFSVTSCGATDEYGSPYAEYELKGKVTDMNGDPIQGIEINYGGIYNNVLSPSYISEIYKSPQTQKDGSYDIKFKDSPMGIVRIIAKDIDGPENGSFETDSIDVKIEGFEGGKSWFHGKAEVNIPDIKLKEKKE</sequence>
<protein>
    <submittedName>
        <fullName evidence="1">Putative lipoprotein, rSAM/lipoprotein system</fullName>
    </submittedName>
</protein>
<dbReference type="RefSeq" id="WP_044546075.1">
    <property type="nucleotide sequence ID" value="NZ_CDRH01000492.1"/>
</dbReference>
<dbReference type="EMBL" id="CYXP01000004">
    <property type="protein sequence ID" value="CUN09169.1"/>
    <property type="molecule type" value="Genomic_DNA"/>
</dbReference>
<dbReference type="NCBIfam" id="TIGR04134">
    <property type="entry name" value="lipo_with_rSAM"/>
    <property type="match status" value="1"/>
</dbReference>